<evidence type="ECO:0000313" key="3">
    <source>
        <dbReference type="EMBL" id="MEC0276497.1"/>
    </source>
</evidence>
<comment type="caution">
    <text evidence="3">The sequence shown here is derived from an EMBL/GenBank/DDBJ whole genome shotgun (WGS) entry which is preliminary data.</text>
</comment>
<evidence type="ECO:0000256" key="1">
    <source>
        <dbReference type="ARBA" id="ARBA00007637"/>
    </source>
</evidence>
<protein>
    <submittedName>
        <fullName evidence="3">NAD-dependent epimerase/dehydratase family protein</fullName>
    </submittedName>
</protein>
<gene>
    <name evidence="3" type="ORF">P4706_26140</name>
</gene>
<comment type="similarity">
    <text evidence="1">Belongs to the NAD(P)-dependent epimerase/dehydratase family.</text>
</comment>
<sequence>MNQRPTLLITGASGFTGHHACKHFMEAGFEITAVTRQNLYNSEKIHLEVCDLTKKDHVNSLVKKTKPKYLLHLAGQNNVGSSWNDPVSSLEANSMSTAYLIDALRQENPSCKIIVVGSALQFDPASMSTLTHPYSLSKTLQVLIAQSWVTLYKMPIVIVKPSNLIGPGFSNGVCSIFAQKIVDMEEQKSEKVLEVYNLKVQRDFLDVRDAVKAYEILFKNGKPGETYDITSGVSRTLEEVINGFRSLTAVDFKVKSEIDKQIENHSSIIPLKLMNLGWKPSIPIETSLRDIINFYRRKV</sequence>
<evidence type="ECO:0000313" key="4">
    <source>
        <dbReference type="Proteomes" id="UP001307168"/>
    </source>
</evidence>
<organism evidence="3 4">
    <name type="scientific">Peribacillus castrilensis</name>
    <dbReference type="NCBI Taxonomy" id="2897690"/>
    <lineage>
        <taxon>Bacteria</taxon>
        <taxon>Bacillati</taxon>
        <taxon>Bacillota</taxon>
        <taxon>Bacilli</taxon>
        <taxon>Bacillales</taxon>
        <taxon>Bacillaceae</taxon>
        <taxon>Peribacillus</taxon>
    </lineage>
</organism>
<feature type="domain" description="NAD-dependent epimerase/dehydratase" evidence="2">
    <location>
        <begin position="8"/>
        <end position="229"/>
    </location>
</feature>
<dbReference type="SUPFAM" id="SSF51735">
    <property type="entry name" value="NAD(P)-binding Rossmann-fold domains"/>
    <property type="match status" value="1"/>
</dbReference>
<dbReference type="PANTHER" id="PTHR43000">
    <property type="entry name" value="DTDP-D-GLUCOSE 4,6-DEHYDRATASE-RELATED"/>
    <property type="match status" value="1"/>
</dbReference>
<proteinExistence type="inferred from homology"/>
<dbReference type="Pfam" id="PF01370">
    <property type="entry name" value="Epimerase"/>
    <property type="match status" value="1"/>
</dbReference>
<reference evidence="3 4" key="1">
    <citation type="submission" date="2023-03" db="EMBL/GenBank/DDBJ databases">
        <title>Bacillus Genome Sequencing.</title>
        <authorList>
            <person name="Dunlap C."/>
        </authorList>
    </citation>
    <scope>NUCLEOTIDE SEQUENCE [LARGE SCALE GENOMIC DNA]</scope>
    <source>
        <strain evidence="3 4">B-41290</strain>
    </source>
</reference>
<dbReference type="Gene3D" id="3.40.50.720">
    <property type="entry name" value="NAD(P)-binding Rossmann-like Domain"/>
    <property type="match status" value="1"/>
</dbReference>
<keyword evidence="4" id="KW-1185">Reference proteome</keyword>
<name>A0AAW9NMZ6_9BACI</name>
<dbReference type="InterPro" id="IPR036291">
    <property type="entry name" value="NAD(P)-bd_dom_sf"/>
</dbReference>
<accession>A0AAW9NMZ6</accession>
<evidence type="ECO:0000259" key="2">
    <source>
        <dbReference type="Pfam" id="PF01370"/>
    </source>
</evidence>
<dbReference type="Proteomes" id="UP001307168">
    <property type="component" value="Unassembled WGS sequence"/>
</dbReference>
<dbReference type="Gene3D" id="3.90.25.10">
    <property type="entry name" value="UDP-galactose 4-epimerase, domain 1"/>
    <property type="match status" value="1"/>
</dbReference>
<dbReference type="RefSeq" id="WP_134781865.1">
    <property type="nucleotide sequence ID" value="NZ_JARNBH010000036.1"/>
</dbReference>
<dbReference type="EMBL" id="JARNBH010000036">
    <property type="protein sequence ID" value="MEC0276497.1"/>
    <property type="molecule type" value="Genomic_DNA"/>
</dbReference>
<dbReference type="AlphaFoldDB" id="A0AAW9NMZ6"/>
<dbReference type="InterPro" id="IPR001509">
    <property type="entry name" value="Epimerase_deHydtase"/>
</dbReference>